<protein>
    <submittedName>
        <fullName evidence="2">DUF2254 domain-containing protein</fullName>
    </submittedName>
    <submittedName>
        <fullName evidence="3">Uncharacterized membrane protein</fullName>
    </submittedName>
</protein>
<organism evidence="3 4">
    <name type="scientific">Sphingomonas carotinifaciens</name>
    <dbReference type="NCBI Taxonomy" id="1166323"/>
    <lineage>
        <taxon>Bacteria</taxon>
        <taxon>Pseudomonadati</taxon>
        <taxon>Pseudomonadota</taxon>
        <taxon>Alphaproteobacteria</taxon>
        <taxon>Sphingomonadales</taxon>
        <taxon>Sphingomonadaceae</taxon>
        <taxon>Sphingomonas</taxon>
    </lineage>
</organism>
<evidence type="ECO:0000313" key="5">
    <source>
        <dbReference type="Proteomes" id="UP000436801"/>
    </source>
</evidence>
<evidence type="ECO:0000313" key="4">
    <source>
        <dbReference type="Proteomes" id="UP000323502"/>
    </source>
</evidence>
<dbReference type="InterPro" id="IPR018723">
    <property type="entry name" value="DUF2254_membrane"/>
</dbReference>
<dbReference type="Pfam" id="PF10011">
    <property type="entry name" value="DUF2254"/>
    <property type="match status" value="1"/>
</dbReference>
<keyword evidence="1" id="KW-1133">Transmembrane helix</keyword>
<name>A0A1G7ME76_9SPHN</name>
<accession>A0A1G7ME76</accession>
<feature type="transmembrane region" description="Helical" evidence="1">
    <location>
        <begin position="133"/>
        <end position="153"/>
    </location>
</feature>
<evidence type="ECO:0000256" key="1">
    <source>
        <dbReference type="SAM" id="Phobius"/>
    </source>
</evidence>
<reference evidence="2 5" key="2">
    <citation type="submission" date="2019-12" db="EMBL/GenBank/DDBJ databases">
        <authorList>
            <person name="Zheng J."/>
        </authorList>
    </citation>
    <scope>NUCLEOTIDE SEQUENCE [LARGE SCALE GENOMIC DNA]</scope>
    <source>
        <strain evidence="2 5">DSM 27347</strain>
    </source>
</reference>
<keyword evidence="1" id="KW-0812">Transmembrane</keyword>
<dbReference type="EMBL" id="WSUT01000001">
    <property type="protein sequence ID" value="MWC42062.1"/>
    <property type="molecule type" value="Genomic_DNA"/>
</dbReference>
<dbReference type="RefSeq" id="WP_149682510.1">
    <property type="nucleotide sequence ID" value="NZ_FNBI01000004.1"/>
</dbReference>
<dbReference type="Proteomes" id="UP000323502">
    <property type="component" value="Unassembled WGS sequence"/>
</dbReference>
<keyword evidence="4" id="KW-1185">Reference proteome</keyword>
<reference evidence="3 4" key="1">
    <citation type="submission" date="2016-10" db="EMBL/GenBank/DDBJ databases">
        <authorList>
            <person name="Varghese N."/>
            <person name="Submissions S."/>
        </authorList>
    </citation>
    <scope>NUCLEOTIDE SEQUENCE [LARGE SCALE GENOMIC DNA]</scope>
    <source>
        <strain evidence="3 4">S7-754</strain>
    </source>
</reference>
<dbReference type="AlphaFoldDB" id="A0A1G7ME76"/>
<dbReference type="OrthoDB" id="2955631at2"/>
<feature type="transmembrane region" description="Helical" evidence="1">
    <location>
        <begin position="103"/>
        <end position="121"/>
    </location>
</feature>
<feature type="transmembrane region" description="Helical" evidence="1">
    <location>
        <begin position="56"/>
        <end position="82"/>
    </location>
</feature>
<dbReference type="Proteomes" id="UP000436801">
    <property type="component" value="Unassembled WGS sequence"/>
</dbReference>
<evidence type="ECO:0000313" key="2">
    <source>
        <dbReference type="EMBL" id="MWC42062.1"/>
    </source>
</evidence>
<sequence>MGRWSWIVTRIVRQVWFRAALISLCSVALAILAGIVTPYLPYDFDVQIGQDSVGTILQIMASSMLAVTTFSLTAMVSAYASATQLGTPRATQLMLGDSTSQNALSTFLGAFVFSMVGIVGLKTSAYGSDGRIILFAATVVIILLVVVTLLRWIGHITGFGRMADVIDRVEAAATTAMADFAAHPVLCGRAAIAVPDDATAIISPATGYVTHIDVPALGRMAEKHGLIVHVVVLPGTMVHPARAMMRVEGQPDDAVRRALAGAFTIERHRRFEQDPRLGLIALSEIASRALAPATNDPGTAIEVLNALLRVLLTLGRDAVPNGEAQCGRYPVYLERPSIEDMLDDAFRPILREGSKEVEVSLRLSSTLAALHAGLPVARGSIAAMAKRQAVRVAAAMEDPADVEAFRRGHERSWPTVKA</sequence>
<evidence type="ECO:0000313" key="3">
    <source>
        <dbReference type="EMBL" id="SDF59985.1"/>
    </source>
</evidence>
<gene>
    <name evidence="2" type="ORF">GQR91_00080</name>
    <name evidence="3" type="ORF">SAMN05216557_104154</name>
</gene>
<keyword evidence="1" id="KW-0472">Membrane</keyword>
<dbReference type="EMBL" id="FNBI01000004">
    <property type="protein sequence ID" value="SDF59985.1"/>
    <property type="molecule type" value="Genomic_DNA"/>
</dbReference>
<feature type="transmembrane region" description="Helical" evidence="1">
    <location>
        <begin position="15"/>
        <end position="36"/>
    </location>
</feature>
<proteinExistence type="predicted"/>